<organism evidence="1 2">
    <name type="scientific">Paenibacillus chartarius</name>
    <dbReference type="NCBI Taxonomy" id="747481"/>
    <lineage>
        <taxon>Bacteria</taxon>
        <taxon>Bacillati</taxon>
        <taxon>Bacillota</taxon>
        <taxon>Bacilli</taxon>
        <taxon>Bacillales</taxon>
        <taxon>Paenibacillaceae</taxon>
        <taxon>Paenibacillus</taxon>
    </lineage>
</organism>
<reference evidence="1 2" key="1">
    <citation type="submission" date="2024-09" db="EMBL/GenBank/DDBJ databases">
        <authorList>
            <person name="Sun Q."/>
            <person name="Mori K."/>
        </authorList>
    </citation>
    <scope>NUCLEOTIDE SEQUENCE [LARGE SCALE GENOMIC DNA]</scope>
    <source>
        <strain evidence="1 2">CCM 7759</strain>
    </source>
</reference>
<gene>
    <name evidence="1" type="ORF">ACFFK0_20390</name>
</gene>
<accession>A0ABV6DQ40</accession>
<proteinExistence type="predicted"/>
<dbReference type="EMBL" id="JBHLWN010000077">
    <property type="protein sequence ID" value="MFC0214770.1"/>
    <property type="molecule type" value="Genomic_DNA"/>
</dbReference>
<protein>
    <submittedName>
        <fullName evidence="1">Uncharacterized protein</fullName>
    </submittedName>
</protein>
<sequence length="55" mass="6353">MEAWKIELGNKALELGIIKDPHWLERLDDPMTVWAVLELAVTMMEKLDPPTVSYD</sequence>
<evidence type="ECO:0000313" key="2">
    <source>
        <dbReference type="Proteomes" id="UP001589776"/>
    </source>
</evidence>
<name>A0ABV6DQ40_9BACL</name>
<comment type="caution">
    <text evidence="1">The sequence shown here is derived from an EMBL/GenBank/DDBJ whole genome shotgun (WGS) entry which is preliminary data.</text>
</comment>
<dbReference type="RefSeq" id="WP_377472183.1">
    <property type="nucleotide sequence ID" value="NZ_JBHLWN010000077.1"/>
</dbReference>
<dbReference type="Proteomes" id="UP001589776">
    <property type="component" value="Unassembled WGS sequence"/>
</dbReference>
<evidence type="ECO:0000313" key="1">
    <source>
        <dbReference type="EMBL" id="MFC0214770.1"/>
    </source>
</evidence>
<keyword evidence="2" id="KW-1185">Reference proteome</keyword>